<gene>
    <name evidence="3" type="ORF">C0Q70_13249</name>
</gene>
<evidence type="ECO:0000313" key="3">
    <source>
        <dbReference type="EMBL" id="PVD25591.1"/>
    </source>
</evidence>
<dbReference type="GO" id="GO:0004715">
    <property type="term" value="F:non-membrane spanning protein tyrosine kinase activity"/>
    <property type="evidence" value="ECO:0007669"/>
    <property type="project" value="InterPro"/>
</dbReference>
<keyword evidence="4" id="KW-1185">Reference proteome</keyword>
<dbReference type="PANTHER" id="PTHR46448:SF1">
    <property type="entry name" value="PROTEIN KINASE DOMAIN-CONTAINING PROTEIN"/>
    <property type="match status" value="1"/>
</dbReference>
<evidence type="ECO:0000259" key="2">
    <source>
        <dbReference type="PROSITE" id="PS50011"/>
    </source>
</evidence>
<name>A0A2T7NWP0_POMCA</name>
<dbReference type="InterPro" id="IPR000719">
    <property type="entry name" value="Prot_kinase_dom"/>
</dbReference>
<dbReference type="PROSITE" id="PS50011">
    <property type="entry name" value="PROTEIN_KINASE_DOM"/>
    <property type="match status" value="1"/>
</dbReference>
<reference evidence="3 4" key="1">
    <citation type="submission" date="2018-04" db="EMBL/GenBank/DDBJ databases">
        <title>The genome of golden apple snail Pomacea canaliculata provides insight into stress tolerance and invasive adaptation.</title>
        <authorList>
            <person name="Liu C."/>
            <person name="Liu B."/>
            <person name="Ren Y."/>
            <person name="Zhang Y."/>
            <person name="Wang H."/>
            <person name="Li S."/>
            <person name="Jiang F."/>
            <person name="Yin L."/>
            <person name="Zhang G."/>
            <person name="Qian W."/>
            <person name="Fan W."/>
        </authorList>
    </citation>
    <scope>NUCLEOTIDE SEQUENCE [LARGE SCALE GENOMIC DNA]</scope>
    <source>
        <strain evidence="3">SZHN2017</strain>
        <tissue evidence="3">Muscle</tissue>
    </source>
</reference>
<dbReference type="EMBL" id="PZQS01000008">
    <property type="protein sequence ID" value="PVD25591.1"/>
    <property type="molecule type" value="Genomic_DNA"/>
</dbReference>
<feature type="domain" description="Protein kinase" evidence="2">
    <location>
        <begin position="146"/>
        <end position="421"/>
    </location>
</feature>
<evidence type="ECO:0000256" key="1">
    <source>
        <dbReference type="SAM" id="MobiDB-lite"/>
    </source>
</evidence>
<dbReference type="InterPro" id="IPR042983">
    <property type="entry name" value="PKDCC"/>
</dbReference>
<dbReference type="Proteomes" id="UP000245119">
    <property type="component" value="Linkage Group LG8"/>
</dbReference>
<dbReference type="GO" id="GO:0005524">
    <property type="term" value="F:ATP binding"/>
    <property type="evidence" value="ECO:0007669"/>
    <property type="project" value="InterPro"/>
</dbReference>
<dbReference type="PANTHER" id="PTHR46448">
    <property type="entry name" value="PROTEIN KINASE DOMAIN-CONTAINING PROTEIN"/>
    <property type="match status" value="1"/>
</dbReference>
<feature type="region of interest" description="Disordered" evidence="1">
    <location>
        <begin position="44"/>
        <end position="67"/>
    </location>
</feature>
<sequence length="505" mass="56830">MGWRRRQRRGMENVWYFAAACVFIFLFGNLAMLQTYHGFVETSTSSRRPQYRGQGGKRAHLDFGDSGNGGMNSIQQLSRELLANKNLLQHARGSEYFVMESRLRKLMEITPDSAYSVNATSALISRYLDFSTSGPAMLDCRTIDNIKDREYVASGWTKAVFSGVHAGRKVALKTVDIGGQDVMACMDGGGSLQQCYHRAAQKIVKEIVLLQALAHDNVIQVLGFCVPDKPYDGDGDTTVVMVTELGEPIDLIKLLQMSWEDRLRISYDLTRLLDFLSRSARGALAMNDFRRQQFVLVHGALKLSDVDDAGFDEPSCRSDNECDLHFSSSNFTKRLACVEGRCQGYNEYRNMFNAGRHFTTFLLPHGAPPALRPLISDVVGTFENCSLTTRELVTWMDKVVHLYKTGRYLNRTAAKDFETSYKGTERSDLPGQFDYRCRMSLSGTGCTLSVFDLREAEDMCNGDHECRGFIVTNQRTWIGRTIVHFKNGTAAPSWNAHTKLYVKPS</sequence>
<evidence type="ECO:0000313" key="4">
    <source>
        <dbReference type="Proteomes" id="UP000245119"/>
    </source>
</evidence>
<dbReference type="GO" id="GO:0005576">
    <property type="term" value="C:extracellular region"/>
    <property type="evidence" value="ECO:0007669"/>
    <property type="project" value="TreeGrafter"/>
</dbReference>
<dbReference type="Gene3D" id="1.10.510.10">
    <property type="entry name" value="Transferase(Phosphotransferase) domain 1"/>
    <property type="match status" value="1"/>
</dbReference>
<dbReference type="InterPro" id="IPR011009">
    <property type="entry name" value="Kinase-like_dom_sf"/>
</dbReference>
<dbReference type="OMA" id="HEGCLLS"/>
<protein>
    <recommendedName>
        <fullName evidence="2">Protein kinase domain-containing protein</fullName>
    </recommendedName>
</protein>
<accession>A0A2T7NWP0</accession>
<proteinExistence type="predicted"/>
<organism evidence="3 4">
    <name type="scientific">Pomacea canaliculata</name>
    <name type="common">Golden apple snail</name>
    <dbReference type="NCBI Taxonomy" id="400727"/>
    <lineage>
        <taxon>Eukaryota</taxon>
        <taxon>Metazoa</taxon>
        <taxon>Spiralia</taxon>
        <taxon>Lophotrochozoa</taxon>
        <taxon>Mollusca</taxon>
        <taxon>Gastropoda</taxon>
        <taxon>Caenogastropoda</taxon>
        <taxon>Architaenioglossa</taxon>
        <taxon>Ampullarioidea</taxon>
        <taxon>Ampullariidae</taxon>
        <taxon>Pomacea</taxon>
    </lineage>
</organism>
<dbReference type="STRING" id="400727.A0A2T7NWP0"/>
<dbReference type="AlphaFoldDB" id="A0A2T7NWP0"/>
<dbReference type="SUPFAM" id="SSF56112">
    <property type="entry name" value="Protein kinase-like (PK-like)"/>
    <property type="match status" value="1"/>
</dbReference>
<dbReference type="GO" id="GO:0001501">
    <property type="term" value="P:skeletal system development"/>
    <property type="evidence" value="ECO:0007669"/>
    <property type="project" value="TreeGrafter"/>
</dbReference>
<dbReference type="OrthoDB" id="4062651at2759"/>
<comment type="caution">
    <text evidence="3">The sequence shown here is derived from an EMBL/GenBank/DDBJ whole genome shotgun (WGS) entry which is preliminary data.</text>
</comment>